<dbReference type="Proteomes" id="UP001056937">
    <property type="component" value="Chromosome 1"/>
</dbReference>
<dbReference type="Gene3D" id="1.10.10.10">
    <property type="entry name" value="Winged helix-like DNA-binding domain superfamily/Winged helix DNA-binding domain"/>
    <property type="match status" value="1"/>
</dbReference>
<protein>
    <submittedName>
        <fullName evidence="5">MarR family transcriptional regulator</fullName>
    </submittedName>
</protein>
<dbReference type="InterPro" id="IPR036390">
    <property type="entry name" value="WH_DNA-bd_sf"/>
</dbReference>
<feature type="domain" description="HTH marR-type" evidence="4">
    <location>
        <begin position="1"/>
        <end position="144"/>
    </location>
</feature>
<dbReference type="EMBL" id="CP084930">
    <property type="protein sequence ID" value="USI72518.1"/>
    <property type="molecule type" value="Genomic_DNA"/>
</dbReference>
<dbReference type="PRINTS" id="PR00598">
    <property type="entry name" value="HTHMARR"/>
</dbReference>
<evidence type="ECO:0000256" key="1">
    <source>
        <dbReference type="ARBA" id="ARBA00023015"/>
    </source>
</evidence>
<keyword evidence="6" id="KW-1185">Reference proteome</keyword>
<accession>A0ABY4X6H1</accession>
<dbReference type="RefSeq" id="WP_252166324.1">
    <property type="nucleotide sequence ID" value="NZ_CP084930.1"/>
</dbReference>
<evidence type="ECO:0000259" key="4">
    <source>
        <dbReference type="PROSITE" id="PS50995"/>
    </source>
</evidence>
<dbReference type="InterPro" id="IPR039422">
    <property type="entry name" value="MarR/SlyA-like"/>
</dbReference>
<gene>
    <name evidence="5" type="ORF">LHA26_14685</name>
</gene>
<dbReference type="PANTHER" id="PTHR33164:SF64">
    <property type="entry name" value="TRANSCRIPTIONAL REGULATOR SLYA"/>
    <property type="match status" value="1"/>
</dbReference>
<dbReference type="InterPro" id="IPR036388">
    <property type="entry name" value="WH-like_DNA-bd_sf"/>
</dbReference>
<evidence type="ECO:0000256" key="3">
    <source>
        <dbReference type="ARBA" id="ARBA00023163"/>
    </source>
</evidence>
<dbReference type="PROSITE" id="PS50995">
    <property type="entry name" value="HTH_MARR_2"/>
    <property type="match status" value="1"/>
</dbReference>
<dbReference type="Pfam" id="PF01047">
    <property type="entry name" value="MarR"/>
    <property type="match status" value="1"/>
</dbReference>
<sequence length="160" mass="17338">MAVMTPEDCATSRAPGRLIRRINKVMTGLVAMRFEDRDLSFEQWIALKTTHEGMVGNAGELARELDITSGATTRMIDGLEARGLMRRVRDGGDRRVVQLVVTEAGAEAVQALYPRVVGMWNEVLAGFSEAEVHDLSAALVKLLDAALGIAAQAESREAAE</sequence>
<keyword evidence="3" id="KW-0804">Transcription</keyword>
<dbReference type="InterPro" id="IPR000835">
    <property type="entry name" value="HTH_MarR-typ"/>
</dbReference>
<evidence type="ECO:0000313" key="6">
    <source>
        <dbReference type="Proteomes" id="UP001056937"/>
    </source>
</evidence>
<evidence type="ECO:0000313" key="5">
    <source>
        <dbReference type="EMBL" id="USI72518.1"/>
    </source>
</evidence>
<keyword evidence="1" id="KW-0805">Transcription regulation</keyword>
<evidence type="ECO:0000256" key="2">
    <source>
        <dbReference type="ARBA" id="ARBA00023125"/>
    </source>
</evidence>
<dbReference type="PANTHER" id="PTHR33164">
    <property type="entry name" value="TRANSCRIPTIONAL REGULATOR, MARR FAMILY"/>
    <property type="match status" value="1"/>
</dbReference>
<proteinExistence type="predicted"/>
<keyword evidence="2" id="KW-0238">DNA-binding</keyword>
<reference evidence="5" key="1">
    <citation type="journal article" date="2022" name="Toxins">
        <title>Genomic Analysis of Sphingopyxis sp. USTB-05 for Biodegrading Cyanobacterial Hepatotoxins.</title>
        <authorList>
            <person name="Liu C."/>
            <person name="Xu Q."/>
            <person name="Zhao Z."/>
            <person name="Zhang H."/>
            <person name="Liu X."/>
            <person name="Yin C."/>
            <person name="Liu Y."/>
            <person name="Yan H."/>
        </authorList>
    </citation>
    <scope>NUCLEOTIDE SEQUENCE</scope>
    <source>
        <strain evidence="5">NBD5</strain>
    </source>
</reference>
<dbReference type="SMART" id="SM00347">
    <property type="entry name" value="HTH_MARR"/>
    <property type="match status" value="1"/>
</dbReference>
<organism evidence="5 6">
    <name type="scientific">Sphingomonas morindae</name>
    <dbReference type="NCBI Taxonomy" id="1541170"/>
    <lineage>
        <taxon>Bacteria</taxon>
        <taxon>Pseudomonadati</taxon>
        <taxon>Pseudomonadota</taxon>
        <taxon>Alphaproteobacteria</taxon>
        <taxon>Sphingomonadales</taxon>
        <taxon>Sphingomonadaceae</taxon>
        <taxon>Sphingomonas</taxon>
    </lineage>
</organism>
<name>A0ABY4X6H1_9SPHN</name>
<dbReference type="SUPFAM" id="SSF46785">
    <property type="entry name" value="Winged helix' DNA-binding domain"/>
    <property type="match status" value="1"/>
</dbReference>